<gene>
    <name evidence="1" type="primary">WBGene00113499</name>
</gene>
<accession>A0A454Y5P2</accession>
<sequence length="216" mass="25798">MRFFLVCAAVLVAVAARSNRHHGKPPCGMPKFSEKLATEKKTELEAIWKDFKEGEECDEEREKTKEFVSKLSDEERKGLFGDHHKHHRGPHFLKGVPEEVRDKFQTLFRDHTVDREEKHKRFHEMAMKELTGDKLEEFLKFEKTMEERKAEWNKKVDALSVDARKVYEQLQALREQKRKILAEAKPEIRKELDALFDHHHHRFGRHHGHHSEERRH</sequence>
<proteinExistence type="predicted"/>
<keyword evidence="2" id="KW-1185">Reference proteome</keyword>
<name>A0A454Y5P2_PRIPA</name>
<dbReference type="AlphaFoldDB" id="A0A454Y5P2"/>
<dbReference type="PANTHER" id="PTHR21593">
    <property type="entry name" value="PRION-LIKE- Q/N-RICH -DOMAIN-BEARING PROTEIN PROTEIN"/>
    <property type="match status" value="1"/>
</dbReference>
<evidence type="ECO:0000313" key="2">
    <source>
        <dbReference type="Proteomes" id="UP000005239"/>
    </source>
</evidence>
<protein>
    <submittedName>
        <fullName evidence="1">Uncharacterized protein</fullName>
    </submittedName>
</protein>
<organism evidence="1 2">
    <name type="scientific">Pristionchus pacificus</name>
    <name type="common">Parasitic nematode worm</name>
    <dbReference type="NCBI Taxonomy" id="54126"/>
    <lineage>
        <taxon>Eukaryota</taxon>
        <taxon>Metazoa</taxon>
        <taxon>Ecdysozoa</taxon>
        <taxon>Nematoda</taxon>
        <taxon>Chromadorea</taxon>
        <taxon>Rhabditida</taxon>
        <taxon>Rhabditina</taxon>
        <taxon>Diplogasteromorpha</taxon>
        <taxon>Diplogasteroidea</taxon>
        <taxon>Neodiplogasteridae</taxon>
        <taxon>Pristionchus</taxon>
    </lineage>
</organism>
<accession>A0A8R1UEP3</accession>
<dbReference type="OrthoDB" id="5838444at2759"/>
<dbReference type="InterPro" id="IPR052823">
    <property type="entry name" value="SXP/RAL-2_related"/>
</dbReference>
<dbReference type="OMA" id="KIFMEAS"/>
<dbReference type="Proteomes" id="UP000005239">
    <property type="component" value="Unassembled WGS sequence"/>
</dbReference>
<reference evidence="1" key="2">
    <citation type="submission" date="2022-06" db="UniProtKB">
        <authorList>
            <consortium name="EnsemblMetazoa"/>
        </authorList>
    </citation>
    <scope>IDENTIFICATION</scope>
    <source>
        <strain evidence="1">PS312</strain>
    </source>
</reference>
<dbReference type="PANTHER" id="PTHR21593:SF36">
    <property type="entry name" value="DUF148 DOMAIN-CONTAINING PROTEIN-RELATED"/>
    <property type="match status" value="1"/>
</dbReference>
<evidence type="ECO:0000313" key="1">
    <source>
        <dbReference type="EnsemblMetazoa" id="PPA23945.1"/>
    </source>
</evidence>
<reference evidence="2" key="1">
    <citation type="journal article" date="2008" name="Nat. Genet.">
        <title>The Pristionchus pacificus genome provides a unique perspective on nematode lifestyle and parasitism.</title>
        <authorList>
            <person name="Dieterich C."/>
            <person name="Clifton S.W."/>
            <person name="Schuster L.N."/>
            <person name="Chinwalla A."/>
            <person name="Delehaunty K."/>
            <person name="Dinkelacker I."/>
            <person name="Fulton L."/>
            <person name="Fulton R."/>
            <person name="Godfrey J."/>
            <person name="Minx P."/>
            <person name="Mitreva M."/>
            <person name="Roeseler W."/>
            <person name="Tian H."/>
            <person name="Witte H."/>
            <person name="Yang S.P."/>
            <person name="Wilson R.K."/>
            <person name="Sommer R.J."/>
        </authorList>
    </citation>
    <scope>NUCLEOTIDE SEQUENCE [LARGE SCALE GENOMIC DNA]</scope>
    <source>
        <strain evidence="2">PS312</strain>
    </source>
</reference>
<dbReference type="EnsemblMetazoa" id="PPA23945.1">
    <property type="protein sequence ID" value="PPA23945.1"/>
    <property type="gene ID" value="WBGene00113499"/>
</dbReference>